<dbReference type="InterPro" id="IPR012020">
    <property type="entry name" value="ABHD4"/>
</dbReference>
<evidence type="ECO:0000256" key="2">
    <source>
        <dbReference type="ARBA" id="ARBA00022487"/>
    </source>
</evidence>
<dbReference type="PANTHER" id="PTHR10794:SF94">
    <property type="entry name" value="ESTERASE YHET-RELATED"/>
    <property type="match status" value="1"/>
</dbReference>
<keyword evidence="6" id="KW-1185">Reference proteome</keyword>
<accession>A0ABY0C019</accession>
<dbReference type="SUPFAM" id="SSF53474">
    <property type="entry name" value="alpha/beta-Hydrolases"/>
    <property type="match status" value="1"/>
</dbReference>
<evidence type="ECO:0000256" key="1">
    <source>
        <dbReference type="ARBA" id="ARBA00010884"/>
    </source>
</evidence>
<dbReference type="Pfam" id="PF00561">
    <property type="entry name" value="Abhydrolase_1"/>
    <property type="match status" value="1"/>
</dbReference>
<dbReference type="PANTHER" id="PTHR10794">
    <property type="entry name" value="ABHYDROLASE DOMAIN-CONTAINING PROTEIN"/>
    <property type="match status" value="1"/>
</dbReference>
<sequence>MAENSSFQPHPLLKNCHLQTLWTRLASYKPGSKLFWQSLSLADGDFVDLAWTTPPQRALQDEQTPLVVIFHGLEGSVYSPYADHLMQTAHARGWHAVTFHFRGCSGRLNRSHRAYHSGDTSDARYFLQQLASQTNKPLVAAGFSLGGNMLVKLLGETPDIPLKAAVSVSAPLALGPSSVRIDQGFSRVYRGHLLGSLKRKVLKKIELGQLQGFIDLKPAQLRRLRTFREFDDQVTAPLHGFQDVDDYYSSCSGLKFLPSVRTPLLIIHAADDPFTCKACIPPPDSYPAGIVTHQLTQSGGHVGFVGSRRGRPYHWLSERILNYFETSNFGRSNFETGNAE</sequence>
<dbReference type="RefSeq" id="WP_126788642.1">
    <property type="nucleotide sequence ID" value="NZ_PIPN01000002.1"/>
</dbReference>
<keyword evidence="3 5" id="KW-0378">Hydrolase</keyword>
<dbReference type="PROSITE" id="PS01133">
    <property type="entry name" value="UPF0017"/>
    <property type="match status" value="1"/>
</dbReference>
<evidence type="ECO:0000313" key="6">
    <source>
        <dbReference type="Proteomes" id="UP000287410"/>
    </source>
</evidence>
<evidence type="ECO:0000256" key="3">
    <source>
        <dbReference type="ARBA" id="ARBA00022801"/>
    </source>
</evidence>
<dbReference type="InterPro" id="IPR000073">
    <property type="entry name" value="AB_hydrolase_1"/>
</dbReference>
<evidence type="ECO:0000259" key="4">
    <source>
        <dbReference type="Pfam" id="PF00561"/>
    </source>
</evidence>
<dbReference type="EMBL" id="PIPN01000002">
    <property type="protein sequence ID" value="RUO30662.1"/>
    <property type="molecule type" value="Genomic_DNA"/>
</dbReference>
<dbReference type="InterPro" id="IPR000952">
    <property type="entry name" value="AB_hydrolase_4_CS"/>
</dbReference>
<dbReference type="GO" id="GO:0016787">
    <property type="term" value="F:hydrolase activity"/>
    <property type="evidence" value="ECO:0007669"/>
    <property type="project" value="UniProtKB-KW"/>
</dbReference>
<dbReference type="PIRSF" id="PIRSF005211">
    <property type="entry name" value="Ab_hydro_YheT"/>
    <property type="match status" value="1"/>
</dbReference>
<dbReference type="InterPro" id="IPR029058">
    <property type="entry name" value="AB_hydrolase_fold"/>
</dbReference>
<proteinExistence type="inferred from homology"/>
<feature type="domain" description="AB hydrolase-1" evidence="4">
    <location>
        <begin position="65"/>
        <end position="276"/>
    </location>
</feature>
<gene>
    <name evidence="5" type="ORF">CWE12_05305</name>
</gene>
<keyword evidence="2" id="KW-0719">Serine esterase</keyword>
<dbReference type="Proteomes" id="UP000287410">
    <property type="component" value="Unassembled WGS sequence"/>
</dbReference>
<dbReference type="Gene3D" id="3.40.50.1820">
    <property type="entry name" value="alpha/beta hydrolase"/>
    <property type="match status" value="1"/>
</dbReference>
<protein>
    <submittedName>
        <fullName evidence="5">Hydrolase</fullName>
    </submittedName>
</protein>
<evidence type="ECO:0000313" key="5">
    <source>
        <dbReference type="EMBL" id="RUO30662.1"/>
    </source>
</evidence>
<dbReference type="InterPro" id="IPR050960">
    <property type="entry name" value="AB_hydrolase_4_sf"/>
</dbReference>
<comment type="caution">
    <text evidence="5">The sequence shown here is derived from an EMBL/GenBank/DDBJ whole genome shotgun (WGS) entry which is preliminary data.</text>
</comment>
<comment type="similarity">
    <text evidence="1">Belongs to the AB hydrolase superfamily. AB hydrolase 4 family.</text>
</comment>
<organism evidence="5 6">
    <name type="scientific">Aliidiomarina sedimenti</name>
    <dbReference type="NCBI Taxonomy" id="1933879"/>
    <lineage>
        <taxon>Bacteria</taxon>
        <taxon>Pseudomonadati</taxon>
        <taxon>Pseudomonadota</taxon>
        <taxon>Gammaproteobacteria</taxon>
        <taxon>Alteromonadales</taxon>
        <taxon>Idiomarinaceae</taxon>
        <taxon>Aliidiomarina</taxon>
    </lineage>
</organism>
<name>A0ABY0C019_9GAMM</name>
<reference evidence="5 6" key="1">
    <citation type="journal article" date="2018" name="Front. Microbiol.">
        <title>Genome-Based Analysis Reveals the Taxonomy and Diversity of the Family Idiomarinaceae.</title>
        <authorList>
            <person name="Liu Y."/>
            <person name="Lai Q."/>
            <person name="Shao Z."/>
        </authorList>
    </citation>
    <scope>NUCLEOTIDE SEQUENCE [LARGE SCALE GENOMIC DNA]</scope>
    <source>
        <strain evidence="5 6">GBSy1</strain>
    </source>
</reference>
<dbReference type="NCBIfam" id="NF008218">
    <property type="entry name" value="PRK10985.1"/>
    <property type="match status" value="1"/>
</dbReference>